<dbReference type="Gene3D" id="1.10.274.30">
    <property type="entry name" value="MRG domain"/>
    <property type="match status" value="1"/>
</dbReference>
<dbReference type="InterPro" id="IPR026541">
    <property type="entry name" value="MRG_dom"/>
</dbReference>
<dbReference type="Gene3D" id="2.30.30.140">
    <property type="match status" value="1"/>
</dbReference>
<comment type="subcellular location">
    <subcellularLocation>
        <location evidence="1">Nucleus</location>
    </subcellularLocation>
</comment>
<evidence type="ECO:0000256" key="2">
    <source>
        <dbReference type="ARBA" id="ARBA00022853"/>
    </source>
</evidence>
<dbReference type="PANTHER" id="PTHR10880:SF15">
    <property type="entry name" value="MSL COMPLEX SUBUNIT 3"/>
    <property type="match status" value="1"/>
</dbReference>
<proteinExistence type="predicted"/>
<name>A0AA85JPA9_TRIRE</name>
<feature type="domain" description="MSL3 chromodomain-like" evidence="8">
    <location>
        <begin position="8"/>
        <end position="82"/>
    </location>
</feature>
<dbReference type="GO" id="GO:0035267">
    <property type="term" value="C:NuA4 histone acetyltransferase complex"/>
    <property type="evidence" value="ECO:0007669"/>
    <property type="project" value="TreeGrafter"/>
</dbReference>
<dbReference type="InterPro" id="IPR008676">
    <property type="entry name" value="MRG"/>
</dbReference>
<evidence type="ECO:0000259" key="8">
    <source>
        <dbReference type="Pfam" id="PF22732"/>
    </source>
</evidence>
<sequence length="1513" mass="173057">MHQHQHRYEIGQKLLCFEPDSSKAKLIYFAKILKQVPEGPTDIPHYTVHFHGWKCKWDREVGEDLLLENNEFNRMLKRKIDEVAQNVRGRIRRKQRIDMILETAALSGDDINWDKVPGIWKGNKLRRSCHRSVSSESNKDKTLPNSPTLGENIPVLDEFFSSVLGQEESTQLQFEQLQVHKPYMVSLDFPQNLRSILQSHTDASDLGMNVSKMFHYWCSVLQLLQKYVDGFPYTGLNITTLLGCCSSSNETVSDRVSRIMNPLFTQTDQNRLICAEVCSSLRILFDFTLRDYLLLPSEKSRSTNNVQLYQSGMAFGVNFPHGPNDIQSIYRFASPRYELLPNSEAVKNPKLPCLNYPPHFLLRLFTILPTLLDGMQLTLCRRAIIHRHLYMFMHYVDKTSKFWFGKIWLTDMDISPVPLKMEQPSIQTTASESSGDTEPLTLSNNNNNNNKSLRRTTRNAPKSHLCCKCELSESLMRTKTSHVNVSPTITLNTQSLSVSINIPQISKETTLGSPTRSTLTTISGMTIKEVSASTPVTSTSIPTKGTVNSRHNKSVRVTRSKGVRSERRSNSMSDAHSYLLRGNSLNMLRYACINNLSIGKRLFLPHEYHLTTLSSSSSVKVEKEVNSLDIDPPFKRYKNSTSVLRALISCVQPIPEAPHFQLGPDYTYLSIFRTRYHLLARAKGRLAARVSARDFFPNDITTLSKETPRIDRWVPIQTPDDIIKRSVDGSLSNDEAMDRLILLLAPKHSWKLYNDIAPDHKWTPDTLHRLLDLLCVTNGGEGGYYSHLLLDDYNWSSLPDPDEVYLADNFMIFNKSNNDAQSITGQKDTDNNETVDKVDDITEDTIASLSKHSNIWNIQTTAECLFHKEQTTLNTPQAYRSIIRGAARFKNADRALEVAKIAWSSKYGDSCLDIVTYSLLIRSLHGLTTVKTGEENVWDVILNVLEHVKACGEPINISIYTNILYTLAQTTVMLKSSPSSSPSPNYNYVPIGLGILGEVRRLNLKPELGTLANLLLLIYETPVPVNQQSPSITSKDVINEKSEKKSLMNRPTYASYKCSNLLNQFLDDLEVYFNNNAASTITVNRNSTTTTRIADTNCGSSPKRFDAWTIDDYTFFPIAMKCALNEVNIELGERIHQLLTHYEDRTFLFSSSKMKYHYTHDYCKLMFYYEKYEQKPNSHLVQRYYNTYCQYFNVIISSKLLVEYLIKRYTNMLKLFNDVDNNNNTKKNQQKKLPTPNQLQEINALKATVYSYLCRLLDDILSIEIHYYLQKSLDTVEHLTNLLCDYATLNPVDALNTSTKVLHIFQKLDNDFLKSTNTNTKSDSSVSYDSTGARIDRSAVKNYKQLVKMNLGNSVRLAFPIIETFASVYENNSSNDKGIQEDRLIQKTKLIDTLHEWFSYAEKNHLISWEWAPKALSILWKEDEFLQTDFMWNVIQQLAKSSDKFLDCDADERKLLRPILDILEQSISVKSSSDDIEFAQRLKWLKVVRTVVDRTDVQGDETHAPSEQMKILS</sequence>
<reference evidence="9" key="1">
    <citation type="submission" date="2022-06" db="EMBL/GenBank/DDBJ databases">
        <authorList>
            <person name="Berger JAMES D."/>
            <person name="Berger JAMES D."/>
        </authorList>
    </citation>
    <scope>NUCLEOTIDE SEQUENCE [LARGE SCALE GENOMIC DNA]</scope>
</reference>
<dbReference type="InterPro" id="IPR053820">
    <property type="entry name" value="MSL3_chromo-like"/>
</dbReference>
<dbReference type="InterPro" id="IPR016197">
    <property type="entry name" value="Chromo-like_dom_sf"/>
</dbReference>
<evidence type="ECO:0000256" key="6">
    <source>
        <dbReference type="SAM" id="MobiDB-lite"/>
    </source>
</evidence>
<evidence type="ECO:0008006" key="11">
    <source>
        <dbReference type="Google" id="ProtNLM"/>
    </source>
</evidence>
<keyword evidence="4" id="KW-0804">Transcription</keyword>
<feature type="compositionally biased region" description="Low complexity" evidence="6">
    <location>
        <begin position="440"/>
        <end position="451"/>
    </location>
</feature>
<evidence type="ECO:0000256" key="1">
    <source>
        <dbReference type="ARBA" id="ARBA00004123"/>
    </source>
</evidence>
<keyword evidence="2" id="KW-0156">Chromatin regulator</keyword>
<dbReference type="PANTHER" id="PTHR10880">
    <property type="entry name" value="MORTALITY FACTOR 4-LIKE PROTEIN"/>
    <property type="match status" value="1"/>
</dbReference>
<feature type="domain" description="MRG" evidence="7">
    <location>
        <begin position="179"/>
        <end position="405"/>
    </location>
</feature>
<evidence type="ECO:0000313" key="10">
    <source>
        <dbReference type="WBParaSite" id="TREG1_44560.1"/>
    </source>
</evidence>
<dbReference type="WBParaSite" id="TREG1_44560.1">
    <property type="protein sequence ID" value="TREG1_44560.1"/>
    <property type="gene ID" value="TREG1_44560"/>
</dbReference>
<dbReference type="Pfam" id="PF22732">
    <property type="entry name" value="MSL3_chromo-like"/>
    <property type="match status" value="1"/>
</dbReference>
<dbReference type="InterPro" id="IPR038217">
    <property type="entry name" value="MRG_C_sf"/>
</dbReference>
<keyword evidence="9" id="KW-1185">Reference proteome</keyword>
<evidence type="ECO:0000256" key="3">
    <source>
        <dbReference type="ARBA" id="ARBA00023015"/>
    </source>
</evidence>
<organism evidence="9 10">
    <name type="scientific">Trichobilharzia regenti</name>
    <name type="common">Nasal bird schistosome</name>
    <dbReference type="NCBI Taxonomy" id="157069"/>
    <lineage>
        <taxon>Eukaryota</taxon>
        <taxon>Metazoa</taxon>
        <taxon>Spiralia</taxon>
        <taxon>Lophotrochozoa</taxon>
        <taxon>Platyhelminthes</taxon>
        <taxon>Trematoda</taxon>
        <taxon>Digenea</taxon>
        <taxon>Strigeidida</taxon>
        <taxon>Schistosomatoidea</taxon>
        <taxon>Schistosomatidae</taxon>
        <taxon>Trichobilharzia</taxon>
    </lineage>
</organism>
<dbReference type="Pfam" id="PF05712">
    <property type="entry name" value="MRG"/>
    <property type="match status" value="1"/>
</dbReference>
<dbReference type="GO" id="GO:0006355">
    <property type="term" value="P:regulation of DNA-templated transcription"/>
    <property type="evidence" value="ECO:0007669"/>
    <property type="project" value="InterPro"/>
</dbReference>
<dbReference type="GO" id="GO:0072487">
    <property type="term" value="C:MSL complex"/>
    <property type="evidence" value="ECO:0007669"/>
    <property type="project" value="TreeGrafter"/>
</dbReference>
<evidence type="ECO:0000313" key="9">
    <source>
        <dbReference type="Proteomes" id="UP000050795"/>
    </source>
</evidence>
<evidence type="ECO:0000256" key="4">
    <source>
        <dbReference type="ARBA" id="ARBA00023163"/>
    </source>
</evidence>
<dbReference type="Proteomes" id="UP000050795">
    <property type="component" value="Unassembled WGS sequence"/>
</dbReference>
<feature type="region of interest" description="Disordered" evidence="6">
    <location>
        <begin position="423"/>
        <end position="457"/>
    </location>
</feature>
<keyword evidence="5" id="KW-0539">Nucleus</keyword>
<dbReference type="SUPFAM" id="SSF54160">
    <property type="entry name" value="Chromo domain-like"/>
    <property type="match status" value="1"/>
</dbReference>
<keyword evidence="3" id="KW-0805">Transcription regulation</keyword>
<feature type="compositionally biased region" description="Polar residues" evidence="6">
    <location>
        <begin position="424"/>
        <end position="436"/>
    </location>
</feature>
<evidence type="ECO:0000259" key="7">
    <source>
        <dbReference type="Pfam" id="PF05712"/>
    </source>
</evidence>
<accession>A0AA85JPA9</accession>
<dbReference type="GO" id="GO:0006325">
    <property type="term" value="P:chromatin organization"/>
    <property type="evidence" value="ECO:0007669"/>
    <property type="project" value="UniProtKB-KW"/>
</dbReference>
<reference evidence="10" key="2">
    <citation type="submission" date="2023-11" db="UniProtKB">
        <authorList>
            <consortium name="WormBaseParasite"/>
        </authorList>
    </citation>
    <scope>IDENTIFICATION</scope>
</reference>
<dbReference type="GO" id="GO:0005634">
    <property type="term" value="C:nucleus"/>
    <property type="evidence" value="ECO:0007669"/>
    <property type="project" value="UniProtKB-SubCell"/>
</dbReference>
<evidence type="ECO:0000256" key="5">
    <source>
        <dbReference type="ARBA" id="ARBA00023242"/>
    </source>
</evidence>
<protein>
    <recommendedName>
        <fullName evidence="11">MRG domain-containing protein</fullName>
    </recommendedName>
</protein>
<dbReference type="PROSITE" id="PS51640">
    <property type="entry name" value="MRG"/>
    <property type="match status" value="1"/>
</dbReference>